<comment type="caution">
    <text evidence="3">The sequence shown here is derived from an EMBL/GenBank/DDBJ whole genome shotgun (WGS) entry which is preliminary data.</text>
</comment>
<feature type="compositionally biased region" description="Polar residues" evidence="1">
    <location>
        <begin position="82"/>
        <end position="91"/>
    </location>
</feature>
<feature type="chain" id="PRO_5043496904" evidence="2">
    <location>
        <begin position="21"/>
        <end position="91"/>
    </location>
</feature>
<gene>
    <name evidence="3" type="ORF">QBC42DRAFT_258784</name>
</gene>
<accession>A0AAV9I1Y4</accession>
<organism evidence="3 4">
    <name type="scientific">Cladorrhinum samala</name>
    <dbReference type="NCBI Taxonomy" id="585594"/>
    <lineage>
        <taxon>Eukaryota</taxon>
        <taxon>Fungi</taxon>
        <taxon>Dikarya</taxon>
        <taxon>Ascomycota</taxon>
        <taxon>Pezizomycotina</taxon>
        <taxon>Sordariomycetes</taxon>
        <taxon>Sordariomycetidae</taxon>
        <taxon>Sordariales</taxon>
        <taxon>Podosporaceae</taxon>
        <taxon>Cladorrhinum</taxon>
    </lineage>
</organism>
<feature type="signal peptide" evidence="2">
    <location>
        <begin position="1"/>
        <end position="20"/>
    </location>
</feature>
<reference evidence="3" key="2">
    <citation type="submission" date="2023-06" db="EMBL/GenBank/DDBJ databases">
        <authorList>
            <consortium name="Lawrence Berkeley National Laboratory"/>
            <person name="Mondo S.J."/>
            <person name="Hensen N."/>
            <person name="Bonometti L."/>
            <person name="Westerberg I."/>
            <person name="Brannstrom I.O."/>
            <person name="Guillou S."/>
            <person name="Cros-Aarteil S."/>
            <person name="Calhoun S."/>
            <person name="Haridas S."/>
            <person name="Kuo A."/>
            <person name="Pangilinan J."/>
            <person name="Riley R."/>
            <person name="Labutti K."/>
            <person name="Andreopoulos B."/>
            <person name="Lipzen A."/>
            <person name="Chen C."/>
            <person name="Yanf M."/>
            <person name="Daum C."/>
            <person name="Ng V."/>
            <person name="Clum A."/>
            <person name="Steindorff A."/>
            <person name="Ohm R."/>
            <person name="Martin F."/>
            <person name="Silar P."/>
            <person name="Natvig D."/>
            <person name="Lalanne C."/>
            <person name="Gautier V."/>
            <person name="Ament-Velasquez S.L."/>
            <person name="Kruys A."/>
            <person name="Hutchinson M.I."/>
            <person name="Powell A.J."/>
            <person name="Barry K."/>
            <person name="Miller A.N."/>
            <person name="Grigoriev I.V."/>
            <person name="Debuchy R."/>
            <person name="Gladieux P."/>
            <person name="Thoren M.H."/>
            <person name="Johannesson H."/>
        </authorList>
    </citation>
    <scope>NUCLEOTIDE SEQUENCE</scope>
    <source>
        <strain evidence="3">PSN324</strain>
    </source>
</reference>
<proteinExistence type="predicted"/>
<dbReference type="Proteomes" id="UP001321749">
    <property type="component" value="Unassembled WGS sequence"/>
</dbReference>
<feature type="non-terminal residue" evidence="3">
    <location>
        <position position="1"/>
    </location>
</feature>
<evidence type="ECO:0000313" key="3">
    <source>
        <dbReference type="EMBL" id="KAK4466718.1"/>
    </source>
</evidence>
<evidence type="ECO:0000256" key="1">
    <source>
        <dbReference type="SAM" id="MobiDB-lite"/>
    </source>
</evidence>
<keyword evidence="4" id="KW-1185">Reference proteome</keyword>
<keyword evidence="2" id="KW-0732">Signal</keyword>
<protein>
    <submittedName>
        <fullName evidence="3">Uncharacterized protein</fullName>
    </submittedName>
</protein>
<reference evidence="3" key="1">
    <citation type="journal article" date="2023" name="Mol. Phylogenet. Evol.">
        <title>Genome-scale phylogeny and comparative genomics of the fungal order Sordariales.</title>
        <authorList>
            <person name="Hensen N."/>
            <person name="Bonometti L."/>
            <person name="Westerberg I."/>
            <person name="Brannstrom I.O."/>
            <person name="Guillou S."/>
            <person name="Cros-Aarteil S."/>
            <person name="Calhoun S."/>
            <person name="Haridas S."/>
            <person name="Kuo A."/>
            <person name="Mondo S."/>
            <person name="Pangilinan J."/>
            <person name="Riley R."/>
            <person name="LaButti K."/>
            <person name="Andreopoulos B."/>
            <person name="Lipzen A."/>
            <person name="Chen C."/>
            <person name="Yan M."/>
            <person name="Daum C."/>
            <person name="Ng V."/>
            <person name="Clum A."/>
            <person name="Steindorff A."/>
            <person name="Ohm R.A."/>
            <person name="Martin F."/>
            <person name="Silar P."/>
            <person name="Natvig D.O."/>
            <person name="Lalanne C."/>
            <person name="Gautier V."/>
            <person name="Ament-Velasquez S.L."/>
            <person name="Kruys A."/>
            <person name="Hutchinson M.I."/>
            <person name="Powell A.J."/>
            <person name="Barry K."/>
            <person name="Miller A.N."/>
            <person name="Grigoriev I.V."/>
            <person name="Debuchy R."/>
            <person name="Gladieux P."/>
            <person name="Hiltunen Thoren M."/>
            <person name="Johannesson H."/>
        </authorList>
    </citation>
    <scope>NUCLEOTIDE SEQUENCE</scope>
    <source>
        <strain evidence="3">PSN324</strain>
    </source>
</reference>
<dbReference type="EMBL" id="MU864930">
    <property type="protein sequence ID" value="KAK4466718.1"/>
    <property type="molecule type" value="Genomic_DNA"/>
</dbReference>
<feature type="region of interest" description="Disordered" evidence="1">
    <location>
        <begin position="72"/>
        <end position="91"/>
    </location>
</feature>
<dbReference type="AlphaFoldDB" id="A0AAV9I1Y4"/>
<evidence type="ECO:0000256" key="2">
    <source>
        <dbReference type="SAM" id="SignalP"/>
    </source>
</evidence>
<evidence type="ECO:0000313" key="4">
    <source>
        <dbReference type="Proteomes" id="UP001321749"/>
    </source>
</evidence>
<sequence length="91" mass="10077">GSVVFVMGCLFFSAWGSSRSARKDLLHGIGLGCGSAHRNLKYQWHDHEEAHKAALFIRRGCNREIRTWASEAEPENSDIKSLCTSAQTPST</sequence>
<name>A0AAV9I1Y4_9PEZI</name>